<accession>A0AAD7MQP3</accession>
<proteinExistence type="predicted"/>
<comment type="caution">
    <text evidence="2">The sequence shown here is derived from an EMBL/GenBank/DDBJ whole genome shotgun (WGS) entry which is preliminary data.</text>
</comment>
<dbReference type="EMBL" id="JARKIB010000177">
    <property type="protein sequence ID" value="KAJ7727718.1"/>
    <property type="molecule type" value="Genomic_DNA"/>
</dbReference>
<evidence type="ECO:0000313" key="3">
    <source>
        <dbReference type="Proteomes" id="UP001215598"/>
    </source>
</evidence>
<feature type="region of interest" description="Disordered" evidence="1">
    <location>
        <begin position="52"/>
        <end position="86"/>
    </location>
</feature>
<evidence type="ECO:0000313" key="2">
    <source>
        <dbReference type="EMBL" id="KAJ7727718.1"/>
    </source>
</evidence>
<evidence type="ECO:0000256" key="1">
    <source>
        <dbReference type="SAM" id="MobiDB-lite"/>
    </source>
</evidence>
<protein>
    <submittedName>
        <fullName evidence="2">Uncharacterized protein</fullName>
    </submittedName>
</protein>
<dbReference type="Proteomes" id="UP001215598">
    <property type="component" value="Unassembled WGS sequence"/>
</dbReference>
<organism evidence="2 3">
    <name type="scientific">Mycena metata</name>
    <dbReference type="NCBI Taxonomy" id="1033252"/>
    <lineage>
        <taxon>Eukaryota</taxon>
        <taxon>Fungi</taxon>
        <taxon>Dikarya</taxon>
        <taxon>Basidiomycota</taxon>
        <taxon>Agaricomycotina</taxon>
        <taxon>Agaricomycetes</taxon>
        <taxon>Agaricomycetidae</taxon>
        <taxon>Agaricales</taxon>
        <taxon>Marasmiineae</taxon>
        <taxon>Mycenaceae</taxon>
        <taxon>Mycena</taxon>
    </lineage>
</organism>
<gene>
    <name evidence="2" type="ORF">B0H16DRAFT_1778352</name>
</gene>
<reference evidence="2" key="1">
    <citation type="submission" date="2023-03" db="EMBL/GenBank/DDBJ databases">
        <title>Massive genome expansion in bonnet fungi (Mycena s.s.) driven by repeated elements and novel gene families across ecological guilds.</title>
        <authorList>
            <consortium name="Lawrence Berkeley National Laboratory"/>
            <person name="Harder C.B."/>
            <person name="Miyauchi S."/>
            <person name="Viragh M."/>
            <person name="Kuo A."/>
            <person name="Thoen E."/>
            <person name="Andreopoulos B."/>
            <person name="Lu D."/>
            <person name="Skrede I."/>
            <person name="Drula E."/>
            <person name="Henrissat B."/>
            <person name="Morin E."/>
            <person name="Kohler A."/>
            <person name="Barry K."/>
            <person name="LaButti K."/>
            <person name="Morin E."/>
            <person name="Salamov A."/>
            <person name="Lipzen A."/>
            <person name="Mereny Z."/>
            <person name="Hegedus B."/>
            <person name="Baldrian P."/>
            <person name="Stursova M."/>
            <person name="Weitz H."/>
            <person name="Taylor A."/>
            <person name="Grigoriev I.V."/>
            <person name="Nagy L.G."/>
            <person name="Martin F."/>
            <person name="Kauserud H."/>
        </authorList>
    </citation>
    <scope>NUCLEOTIDE SEQUENCE</scope>
    <source>
        <strain evidence="2">CBHHK182m</strain>
    </source>
</reference>
<dbReference type="AlphaFoldDB" id="A0AAD7MQP3"/>
<feature type="compositionally biased region" description="Basic and acidic residues" evidence="1">
    <location>
        <begin position="52"/>
        <end position="71"/>
    </location>
</feature>
<keyword evidence="3" id="KW-1185">Reference proteome</keyword>
<sequence>MWSKGLTPSELQIILRGHLLKKAISRDVCRGWMGPTLQSLLAGPQGVLVSGHDSKAKLIRDKSERKNKDGSEEVTPTRWKSQDRETQGFEKHIQGECQIGVSQGCCNGCEQRRDPALAALRRLSNGDTTSRQCLREGLESEARGCRWTVSARAGGGKSMRVWVPNFVLALRVSSRQRLQASASSEVCVKLSGPGFGKRLFPSGRGGGYLMKLSRRAASFSHGTRRGPTGGAGTKKIGKMVLRRPQFALREVTTALIFKTRVR</sequence>
<name>A0AAD7MQP3_9AGAR</name>